<dbReference type="EMBL" id="JRPF02000003">
    <property type="protein sequence ID" value="TLD78763.1"/>
    <property type="molecule type" value="Genomic_DNA"/>
</dbReference>
<keyword evidence="1 5" id="KW-0489">Methyltransferase</keyword>
<evidence type="ECO:0000313" key="7">
    <source>
        <dbReference type="EMBL" id="CUU40741.1"/>
    </source>
</evidence>
<dbReference type="Proteomes" id="UP000029925">
    <property type="component" value="Unassembled WGS sequence"/>
</dbReference>
<dbReference type="GO" id="GO:0005829">
    <property type="term" value="C:cytosol"/>
    <property type="evidence" value="ECO:0007669"/>
    <property type="project" value="TreeGrafter"/>
</dbReference>
<dbReference type="InterPro" id="IPR011869">
    <property type="entry name" value="TrmA_MeTrfase"/>
</dbReference>
<dbReference type="GO" id="GO:0000049">
    <property type="term" value="F:tRNA binding"/>
    <property type="evidence" value="ECO:0007669"/>
    <property type="project" value="TreeGrafter"/>
</dbReference>
<evidence type="ECO:0000256" key="3">
    <source>
        <dbReference type="ARBA" id="ARBA00022691"/>
    </source>
</evidence>
<dbReference type="AlphaFoldDB" id="A0A099UAQ3"/>
<evidence type="ECO:0000313" key="10">
    <source>
        <dbReference type="Proteomes" id="UP000064525"/>
    </source>
</evidence>
<dbReference type="PATRIC" id="fig|76936.10.peg.1813"/>
<dbReference type="Gene3D" id="3.40.50.150">
    <property type="entry name" value="Vaccinia Virus protein VP39"/>
    <property type="match status" value="1"/>
</dbReference>
<proteinExistence type="inferred from homology"/>
<dbReference type="Gene3D" id="2.40.50.1070">
    <property type="match status" value="1"/>
</dbReference>
<dbReference type="SUPFAM" id="SSF53335">
    <property type="entry name" value="S-adenosyl-L-methionine-dependent methyltransferases"/>
    <property type="match status" value="1"/>
</dbReference>
<dbReference type="OrthoDB" id="9804590at2"/>
<keyword evidence="9" id="KW-1185">Reference proteome</keyword>
<dbReference type="GO" id="GO:0030697">
    <property type="term" value="F:tRNA (uracil(54)-C5)-methyltransferase activity, S-adenosyl methionine-dependent"/>
    <property type="evidence" value="ECO:0007669"/>
    <property type="project" value="UniProtKB-EC"/>
</dbReference>
<keyword evidence="4" id="KW-0819">tRNA processing</keyword>
<dbReference type="InterPro" id="IPR010280">
    <property type="entry name" value="U5_MeTrfase_fam"/>
</dbReference>
<dbReference type="InterPro" id="IPR030390">
    <property type="entry name" value="MeTrfase_TrmA_AS"/>
</dbReference>
<keyword evidence="2 5" id="KW-0808">Transferase</keyword>
<reference evidence="8 9" key="1">
    <citation type="journal article" date="2014" name="Genome Announc.">
        <title>Draft genome sequences of eight enterohepatic helicobacter species isolated from both laboratory and wild rodents.</title>
        <authorList>
            <person name="Sheh A."/>
            <person name="Shen Z."/>
            <person name="Fox J.G."/>
        </authorList>
    </citation>
    <scope>NUCLEOTIDE SEQUENCE [LARGE SCALE GENOMIC DNA]</scope>
    <source>
        <strain evidence="8 9">MIT 98-6810</strain>
    </source>
</reference>
<feature type="active site" description="Nucleophile" evidence="5">
    <location>
        <position position="364"/>
    </location>
</feature>
<evidence type="ECO:0000313" key="8">
    <source>
        <dbReference type="EMBL" id="TLD78763.1"/>
    </source>
</evidence>
<feature type="binding site" evidence="5">
    <location>
        <position position="338"/>
    </location>
    <ligand>
        <name>S-adenosyl-L-methionine</name>
        <dbReference type="ChEBI" id="CHEBI:59789"/>
    </ligand>
</feature>
<dbReference type="Pfam" id="PF05958">
    <property type="entry name" value="tRNA_U5-meth_tr"/>
    <property type="match status" value="1"/>
</dbReference>
<evidence type="ECO:0000256" key="4">
    <source>
        <dbReference type="ARBA" id="ARBA00022694"/>
    </source>
</evidence>
<dbReference type="PANTHER" id="PTHR47790">
    <property type="entry name" value="TRNA/TMRNA (URACIL-C(5))-METHYLTRANSFERASE"/>
    <property type="match status" value="1"/>
</dbReference>
<dbReference type="PROSITE" id="PS51687">
    <property type="entry name" value="SAM_MT_RNA_M5U"/>
    <property type="match status" value="1"/>
</dbReference>
<dbReference type="GeneID" id="78151992"/>
<evidence type="ECO:0000256" key="5">
    <source>
        <dbReference type="PROSITE-ProRule" id="PRU01024"/>
    </source>
</evidence>
<name>A0A099UAQ3_9HELI</name>
<dbReference type="PROSITE" id="PS01230">
    <property type="entry name" value="TRMA_1"/>
    <property type="match status" value="1"/>
</dbReference>
<dbReference type="KEGG" id="hty:BN2458_PEG1858"/>
<evidence type="ECO:0000313" key="9">
    <source>
        <dbReference type="Proteomes" id="UP000029925"/>
    </source>
</evidence>
<keyword evidence="3 5" id="KW-0949">S-adenosyl-L-methionine</keyword>
<dbReference type="STRING" id="76936.BN2458_PEG1858"/>
<feature type="active site" evidence="6">
    <location>
        <position position="364"/>
    </location>
</feature>
<dbReference type="PANTHER" id="PTHR47790:SF2">
    <property type="entry name" value="TRNA_TMRNA (URACIL-C(5))-METHYLTRANSFERASE"/>
    <property type="match status" value="1"/>
</dbReference>
<feature type="binding site" evidence="5">
    <location>
        <position position="257"/>
    </location>
    <ligand>
        <name>S-adenosyl-L-methionine</name>
        <dbReference type="ChEBI" id="CHEBI:59789"/>
    </ligand>
</feature>
<dbReference type="InterPro" id="IPR029063">
    <property type="entry name" value="SAM-dependent_MTases_sf"/>
</dbReference>
<gene>
    <name evidence="8" type="primary">trmA</name>
    <name evidence="7" type="ORF">BN2458_PEG1858</name>
    <name evidence="8" type="ORF">LS75_003110</name>
</gene>
<protein>
    <submittedName>
        <fullName evidence="7">tRNA (Uracil(54)-C5)-methyltransferase</fullName>
    </submittedName>
    <submittedName>
        <fullName evidence="8">tRNA (Uridine(54)-C5)-methyltransferase TrmA</fullName>
        <ecNumber evidence="7 8">2.1.1.35</ecNumber>
    </submittedName>
</protein>
<feature type="binding site" evidence="5">
    <location>
        <position position="225"/>
    </location>
    <ligand>
        <name>S-adenosyl-L-methionine</name>
        <dbReference type="ChEBI" id="CHEBI:59789"/>
    </ligand>
</feature>
<dbReference type="HAMAP" id="MF_01011">
    <property type="entry name" value="RNA_methyltr_TrmA"/>
    <property type="match status" value="1"/>
</dbReference>
<dbReference type="Proteomes" id="UP000064525">
    <property type="component" value="Chromosome I"/>
</dbReference>
<dbReference type="EMBL" id="LN907858">
    <property type="protein sequence ID" value="CUU40741.1"/>
    <property type="molecule type" value="Genomic_DNA"/>
</dbReference>
<dbReference type="GO" id="GO:0019843">
    <property type="term" value="F:rRNA binding"/>
    <property type="evidence" value="ECO:0007669"/>
    <property type="project" value="TreeGrafter"/>
</dbReference>
<dbReference type="GO" id="GO:0008033">
    <property type="term" value="P:tRNA processing"/>
    <property type="evidence" value="ECO:0007669"/>
    <property type="project" value="UniProtKB-KW"/>
</dbReference>
<sequence length="406" mass="46296">MECRYFGICGGCDNFTQSYTEQLQGKYKRTLEEFEPFLESANTNGNIEVFLSPESGFRARSEMRFFYEGSNLSFAMMNASQAPHKVPINTCTILRPILQNLMPLLCEFINTKEMLKSKIYACNLLCGFSNATQIGQIINAHNINGTSEEVIITLIYHKHLDAVWEKNARELQSALTNALNTPIHIIGRSKNQALILGESAICESISLCNNTHNLLYLKQEGAFSQPNPFINIKMLEFVATSLQSLYPHTRYDALELYCGSGNFTLILAAYFHKVLATEVVKSAIKQLQVNMAQNHISNIYPSRLNAHETLQALRRERAFFRLKDIDLDSFCFDCVLIDPPRSGVNDVEILTFLRDFSTIIYISCNPTTLLSDMQILCKTHRIFRFGLFDQFPYTSHRECIVILRKN</sequence>
<dbReference type="EC" id="2.1.1.35" evidence="7 8"/>
<feature type="binding site" evidence="5">
    <location>
        <position position="278"/>
    </location>
    <ligand>
        <name>S-adenosyl-L-methionine</name>
        <dbReference type="ChEBI" id="CHEBI:59789"/>
    </ligand>
</feature>
<evidence type="ECO:0000256" key="6">
    <source>
        <dbReference type="PROSITE-ProRule" id="PRU10015"/>
    </source>
</evidence>
<organism evidence="7 10">
    <name type="scientific">Helicobacter typhlonius</name>
    <dbReference type="NCBI Taxonomy" id="76936"/>
    <lineage>
        <taxon>Bacteria</taxon>
        <taxon>Pseudomonadati</taxon>
        <taxon>Campylobacterota</taxon>
        <taxon>Epsilonproteobacteria</taxon>
        <taxon>Campylobacterales</taxon>
        <taxon>Helicobacteraceae</taxon>
        <taxon>Helicobacter</taxon>
    </lineage>
</organism>
<dbReference type="RefSeq" id="WP_034343781.1">
    <property type="nucleotide sequence ID" value="NZ_CAMTKE010000002.1"/>
</dbReference>
<dbReference type="CDD" id="cd02440">
    <property type="entry name" value="AdoMet_MTases"/>
    <property type="match status" value="1"/>
</dbReference>
<reference evidence="10" key="3">
    <citation type="submission" date="2015-11" db="EMBL/GenBank/DDBJ databases">
        <authorList>
            <person name="Anvar S.Y."/>
        </authorList>
    </citation>
    <scope>NUCLEOTIDE SEQUENCE [LARGE SCALE GENOMIC DNA]</scope>
</reference>
<comment type="similarity">
    <text evidence="5">Belongs to the class I-like SAM-binding methyltransferase superfamily. RNA M5U methyltransferase family.</text>
</comment>
<reference evidence="7" key="2">
    <citation type="submission" date="2015-11" db="EMBL/GenBank/DDBJ databases">
        <authorList>
            <person name="Zhang Y."/>
            <person name="Guo Z."/>
        </authorList>
    </citation>
    <scope>NUCLEOTIDE SEQUENCE</scope>
    <source>
        <strain evidence="7">1</strain>
    </source>
</reference>
<accession>A0A099UAQ3</accession>
<dbReference type="GO" id="GO:0032259">
    <property type="term" value="P:methylation"/>
    <property type="evidence" value="ECO:0007669"/>
    <property type="project" value="UniProtKB-KW"/>
</dbReference>
<evidence type="ECO:0000256" key="1">
    <source>
        <dbReference type="ARBA" id="ARBA00022603"/>
    </source>
</evidence>
<evidence type="ECO:0000256" key="2">
    <source>
        <dbReference type="ARBA" id="ARBA00022679"/>
    </source>
</evidence>